<feature type="signal peptide" evidence="1">
    <location>
        <begin position="1"/>
        <end position="18"/>
    </location>
</feature>
<dbReference type="Proteomes" id="UP001571581">
    <property type="component" value="Unassembled WGS sequence"/>
</dbReference>
<keyword evidence="1" id="KW-0732">Signal</keyword>
<reference evidence="2 3" key="1">
    <citation type="submission" date="2024-07" db="EMBL/GenBank/DDBJ databases">
        <authorList>
            <person name="Li X.-J."/>
            <person name="Wang X."/>
        </authorList>
    </citation>
    <scope>NUCLEOTIDE SEQUENCE [LARGE SCALE GENOMIC DNA]</scope>
    <source>
        <strain evidence="2 3">DSM 23441</strain>
    </source>
</reference>
<evidence type="ECO:0000313" key="3">
    <source>
        <dbReference type="Proteomes" id="UP001571581"/>
    </source>
</evidence>
<dbReference type="RefSeq" id="WP_372583369.1">
    <property type="nucleotide sequence ID" value="NZ_CAURRA010000124.1"/>
</dbReference>
<protein>
    <submittedName>
        <fullName evidence="2">Uncharacterized protein</fullName>
    </submittedName>
</protein>
<evidence type="ECO:0000256" key="1">
    <source>
        <dbReference type="SAM" id="SignalP"/>
    </source>
</evidence>
<gene>
    <name evidence="2" type="ORF">ACEG17_08465</name>
</gene>
<accession>A0ABV4S784</accession>
<name>A0ABV4S784_9FUSO</name>
<feature type="chain" id="PRO_5046633157" evidence="1">
    <location>
        <begin position="19"/>
        <end position="186"/>
    </location>
</feature>
<evidence type="ECO:0000313" key="2">
    <source>
        <dbReference type="EMBL" id="MFA3800220.1"/>
    </source>
</evidence>
<organism evidence="2 3">
    <name type="scientific">Leptotrichia hongkongensis</name>
    <dbReference type="NCBI Taxonomy" id="554406"/>
    <lineage>
        <taxon>Bacteria</taxon>
        <taxon>Fusobacteriati</taxon>
        <taxon>Fusobacteriota</taxon>
        <taxon>Fusobacteriia</taxon>
        <taxon>Fusobacteriales</taxon>
        <taxon>Leptotrichiaceae</taxon>
        <taxon>Leptotrichia</taxon>
    </lineage>
</organism>
<comment type="caution">
    <text evidence="2">The sequence shown here is derived from an EMBL/GenBank/DDBJ whole genome shotgun (WGS) entry which is preliminary data.</text>
</comment>
<proteinExistence type="predicted"/>
<keyword evidence="3" id="KW-1185">Reference proteome</keyword>
<sequence>MKKLILMLMLILGTFAFAEITEQETDSFLLPKAQFYISNQKDWFLGEDPADFDGEYTKWEKHHYFISVLPIGNKYKIAYIPFEEIKSYDKEGYPILTYTTTKQYVIKSQRKENIPTTTSYNINIMFAGMFPGTEIKNGKKYERDRYQVLSESELNTLLKSKNAKRLDSTTEKNTKLYLDWLFHNNN</sequence>
<dbReference type="EMBL" id="JBGORW010000010">
    <property type="protein sequence ID" value="MFA3800220.1"/>
    <property type="molecule type" value="Genomic_DNA"/>
</dbReference>